<feature type="transmembrane region" description="Helical" evidence="8">
    <location>
        <begin position="272"/>
        <end position="291"/>
    </location>
</feature>
<comment type="caution">
    <text evidence="13">The sequence shown here is derived from an EMBL/GenBank/DDBJ whole genome shotgun (WGS) entry which is preliminary data.</text>
</comment>
<dbReference type="Pfam" id="PF21082">
    <property type="entry name" value="MS_channel_3rd"/>
    <property type="match status" value="1"/>
</dbReference>
<dbReference type="Pfam" id="PF21088">
    <property type="entry name" value="MS_channel_1st"/>
    <property type="match status" value="1"/>
</dbReference>
<feature type="region of interest" description="Disordered" evidence="7">
    <location>
        <begin position="72"/>
        <end position="91"/>
    </location>
</feature>
<keyword evidence="6 8" id="KW-0472">Membrane</keyword>
<evidence type="ECO:0000256" key="3">
    <source>
        <dbReference type="ARBA" id="ARBA00022475"/>
    </source>
</evidence>
<feature type="transmembrane region" description="Helical" evidence="8">
    <location>
        <begin position="383"/>
        <end position="409"/>
    </location>
</feature>
<accession>A0ABV6G7Y7</accession>
<evidence type="ECO:0000313" key="14">
    <source>
        <dbReference type="Proteomes" id="UP001589814"/>
    </source>
</evidence>
<evidence type="ECO:0000259" key="12">
    <source>
        <dbReference type="Pfam" id="PF25392"/>
    </source>
</evidence>
<evidence type="ECO:0000256" key="4">
    <source>
        <dbReference type="ARBA" id="ARBA00022692"/>
    </source>
</evidence>
<evidence type="ECO:0000259" key="10">
    <source>
        <dbReference type="Pfam" id="PF21082"/>
    </source>
</evidence>
<feature type="transmembrane region" description="Helical" evidence="8">
    <location>
        <begin position="509"/>
        <end position="536"/>
    </location>
</feature>
<evidence type="ECO:0000259" key="11">
    <source>
        <dbReference type="Pfam" id="PF21088"/>
    </source>
</evidence>
<organism evidence="13 14">
    <name type="scientific">Kushneria aurantia</name>
    <dbReference type="NCBI Taxonomy" id="504092"/>
    <lineage>
        <taxon>Bacteria</taxon>
        <taxon>Pseudomonadati</taxon>
        <taxon>Pseudomonadota</taxon>
        <taxon>Gammaproteobacteria</taxon>
        <taxon>Oceanospirillales</taxon>
        <taxon>Halomonadaceae</taxon>
        <taxon>Kushneria</taxon>
    </lineage>
</organism>
<comment type="similarity">
    <text evidence="2">Belongs to the MscS (TC 1.A.23) family.</text>
</comment>
<evidence type="ECO:0000256" key="7">
    <source>
        <dbReference type="SAM" id="MobiDB-lite"/>
    </source>
</evidence>
<evidence type="ECO:0000256" key="1">
    <source>
        <dbReference type="ARBA" id="ARBA00004651"/>
    </source>
</evidence>
<dbReference type="SUPFAM" id="SSF82689">
    <property type="entry name" value="Mechanosensitive channel protein MscS (YggB), C-terminal domain"/>
    <property type="match status" value="1"/>
</dbReference>
<feature type="region of interest" description="Disordered" evidence="7">
    <location>
        <begin position="180"/>
        <end position="216"/>
    </location>
</feature>
<dbReference type="Gene3D" id="2.30.30.60">
    <property type="match status" value="1"/>
</dbReference>
<dbReference type="InterPro" id="IPR011014">
    <property type="entry name" value="MscS_channel_TM-2"/>
</dbReference>
<dbReference type="Gene3D" id="1.10.287.1260">
    <property type="match status" value="1"/>
</dbReference>
<dbReference type="InterPro" id="IPR006685">
    <property type="entry name" value="MscS_channel_2nd"/>
</dbReference>
<evidence type="ECO:0000256" key="5">
    <source>
        <dbReference type="ARBA" id="ARBA00022989"/>
    </source>
</evidence>
<dbReference type="InterPro" id="IPR057485">
    <property type="entry name" value="YbiO-like_TM1"/>
</dbReference>
<keyword evidence="4 8" id="KW-0812">Transmembrane</keyword>
<keyword evidence="14" id="KW-1185">Reference proteome</keyword>
<feature type="transmembrane region" description="Helical" evidence="8">
    <location>
        <begin position="581"/>
        <end position="599"/>
    </location>
</feature>
<dbReference type="InterPro" id="IPR011066">
    <property type="entry name" value="MscS_channel_C_sf"/>
</dbReference>
<feature type="transmembrane region" description="Helical" evidence="8">
    <location>
        <begin position="137"/>
        <end position="159"/>
    </location>
</feature>
<keyword evidence="3" id="KW-1003">Cell membrane</keyword>
<dbReference type="SUPFAM" id="SSF82861">
    <property type="entry name" value="Mechanosensitive channel protein MscS (YggB), transmembrane region"/>
    <property type="match status" value="1"/>
</dbReference>
<dbReference type="InterPro" id="IPR049142">
    <property type="entry name" value="MS_channel_1st"/>
</dbReference>
<dbReference type="InterPro" id="IPR045276">
    <property type="entry name" value="YbiO_bact"/>
</dbReference>
<evidence type="ECO:0000313" key="13">
    <source>
        <dbReference type="EMBL" id="MFC0269761.1"/>
    </source>
</evidence>
<feature type="domain" description="Moderate conductance mechanosensitive channel YbiO-like transmembrane helix 1" evidence="12">
    <location>
        <begin position="424"/>
        <end position="502"/>
    </location>
</feature>
<feature type="domain" description="Mechanosensitive ion channel MscS C-terminal" evidence="10">
    <location>
        <begin position="675"/>
        <end position="759"/>
    </location>
</feature>
<dbReference type="Proteomes" id="UP001589814">
    <property type="component" value="Unassembled WGS sequence"/>
</dbReference>
<name>A0ABV6G7Y7_9GAMM</name>
<feature type="domain" description="Mechanosensitive ion channel MscS" evidence="9">
    <location>
        <begin position="602"/>
        <end position="665"/>
    </location>
</feature>
<gene>
    <name evidence="13" type="ORF">ACFFHW_17495</name>
</gene>
<feature type="transmembrane region" description="Helical" evidence="8">
    <location>
        <begin position="556"/>
        <end position="575"/>
    </location>
</feature>
<feature type="transmembrane region" description="Helical" evidence="8">
    <location>
        <begin position="478"/>
        <end position="497"/>
    </location>
</feature>
<dbReference type="Pfam" id="PF25392">
    <property type="entry name" value="MS_channel_TM1"/>
    <property type="match status" value="1"/>
</dbReference>
<feature type="transmembrane region" description="Helical" evidence="8">
    <location>
        <begin position="227"/>
        <end position="260"/>
    </location>
</feature>
<feature type="transmembrane region" description="Helical" evidence="8">
    <location>
        <begin position="344"/>
        <end position="362"/>
    </location>
</feature>
<feature type="transmembrane region" description="Helical" evidence="8">
    <location>
        <begin position="429"/>
        <end position="447"/>
    </location>
</feature>
<dbReference type="PANTHER" id="PTHR30460">
    <property type="entry name" value="MODERATE CONDUCTANCE MECHANOSENSITIVE CHANNEL YBIO"/>
    <property type="match status" value="1"/>
</dbReference>
<reference evidence="13 14" key="1">
    <citation type="submission" date="2024-09" db="EMBL/GenBank/DDBJ databases">
        <authorList>
            <person name="Sun Q."/>
            <person name="Mori K."/>
        </authorList>
    </citation>
    <scope>NUCLEOTIDE SEQUENCE [LARGE SCALE GENOMIC DNA]</scope>
    <source>
        <strain evidence="13 14">CCM 7415</strain>
    </source>
</reference>
<evidence type="ECO:0000259" key="9">
    <source>
        <dbReference type="Pfam" id="PF00924"/>
    </source>
</evidence>
<dbReference type="RefSeq" id="WP_169433480.1">
    <property type="nucleotide sequence ID" value="NZ_JBHLVX010000067.1"/>
</dbReference>
<dbReference type="InterPro" id="IPR049278">
    <property type="entry name" value="MS_channel_C"/>
</dbReference>
<evidence type="ECO:0000256" key="6">
    <source>
        <dbReference type="ARBA" id="ARBA00023136"/>
    </source>
</evidence>
<dbReference type="EMBL" id="JBHLVX010000067">
    <property type="protein sequence ID" value="MFC0269761.1"/>
    <property type="molecule type" value="Genomic_DNA"/>
</dbReference>
<dbReference type="PANTHER" id="PTHR30460:SF0">
    <property type="entry name" value="MODERATE CONDUCTANCE MECHANOSENSITIVE CHANNEL YBIO"/>
    <property type="match status" value="1"/>
</dbReference>
<dbReference type="InterPro" id="IPR023408">
    <property type="entry name" value="MscS_beta-dom_sf"/>
</dbReference>
<evidence type="ECO:0000256" key="8">
    <source>
        <dbReference type="SAM" id="Phobius"/>
    </source>
</evidence>
<dbReference type="SUPFAM" id="SSF50182">
    <property type="entry name" value="Sm-like ribonucleoproteins"/>
    <property type="match status" value="1"/>
</dbReference>
<protein>
    <submittedName>
        <fullName evidence="13">Mechanosensitive ion channel domain-containing protein</fullName>
    </submittedName>
</protein>
<feature type="compositionally biased region" description="Basic and acidic residues" evidence="7">
    <location>
        <begin position="793"/>
        <end position="828"/>
    </location>
</feature>
<feature type="region of interest" description="Disordered" evidence="7">
    <location>
        <begin position="789"/>
        <end position="841"/>
    </location>
</feature>
<comment type="subcellular location">
    <subcellularLocation>
        <location evidence="1">Cell membrane</location>
        <topology evidence="1">Multi-pass membrane protein</topology>
    </subcellularLocation>
</comment>
<dbReference type="Pfam" id="PF00924">
    <property type="entry name" value="MS_channel_2nd"/>
    <property type="match status" value="1"/>
</dbReference>
<dbReference type="InterPro" id="IPR010920">
    <property type="entry name" value="LSM_dom_sf"/>
</dbReference>
<feature type="domain" description="Mechanosensitive ion channel transmembrane helices 2/3" evidence="11">
    <location>
        <begin position="560"/>
        <end position="600"/>
    </location>
</feature>
<sequence>MALLRLAGWCRLPLLILLITALPAMALAESQSGEGSGQASPQVSSAALADMLSNEQTRNQLIEQLRAIAQGEAPSAEGSSEPAQESEPPASLGGQIAEITQSFAGEVGDTVSNAVAAFRSAGSGQGAGLPWAEWSRILIAFAFAAISTVVAFLLLRAMVSPIYSRFDRWTAAKPAPLDTATGESVGAAAHDNDPALEDSVRPMAGGDDSEQLEERERKRNATAAGALFKRCAVVIGALIIDVALVLLAGAVGYMVSLFFSGQAGEVGRTESLFINAFVMVEVVKALIRMVFSTRYDSLRLFEMSRSTAARWNRWLAIVVGVTGYGLLVAVPMVNAMLSPAAGQLLSLVVMLVVYIYAVRFIIKHRTVLRDALDARADRTNFAFLGTLLRLLGRIWHVLAIAYFTVLLLVSQLQPAEALPFMAHATLQTLLAIGIGILLSSLLTIALARRIRLSSSLSERLPMLENRVNSYVPKALKGLRILLSIFVVLVVLDAWSVFDLPGWLASDSGALVISMIVHVAIILGIATLIWTVVASFIEHRLSAASAPSAREQTLLSLFRNAVLILIVTMTLLIVLSQIGINIGPLIAGAGVIGLAIGFGAQKLVQDIITGVFIQLENAMNTGDVVGVAGLTGTAEKITIRSVGLRALNGTYHVIPFSSVDTVSNYMRDFAYHVGEYGIAYRENVDDAIHHLHQAFAELLEDEEQKDNVLEEMTVPGVIALADSSVNIRIMIKVKPGTQWGVGRAFNRLVKKHFDAAGIEIPFPHTTLFFGQEKDGSAPPARVRMFDDSVIEGEQEQRASDDASRDDNASDARRRSDERRLSEHEKKPDADNDDAGDGGDAPR</sequence>
<keyword evidence="5 8" id="KW-1133">Transmembrane helix</keyword>
<proteinExistence type="inferred from homology"/>
<feature type="transmembrane region" description="Helical" evidence="8">
    <location>
        <begin position="311"/>
        <end position="332"/>
    </location>
</feature>
<evidence type="ECO:0000256" key="2">
    <source>
        <dbReference type="ARBA" id="ARBA00008017"/>
    </source>
</evidence>
<dbReference type="Gene3D" id="3.30.70.100">
    <property type="match status" value="1"/>
</dbReference>